<feature type="domain" description="Mur ligase C-terminal" evidence="13">
    <location>
        <begin position="321"/>
        <end position="440"/>
    </location>
</feature>
<dbReference type="InterPro" id="IPR000713">
    <property type="entry name" value="Mur_ligase_N"/>
</dbReference>
<dbReference type="GO" id="GO:0008360">
    <property type="term" value="P:regulation of cell shape"/>
    <property type="evidence" value="ECO:0007669"/>
    <property type="project" value="UniProtKB-KW"/>
</dbReference>
<proteinExistence type="inferred from homology"/>
<dbReference type="EC" id="6.3.2.10" evidence="10 11"/>
<feature type="binding site" evidence="10">
    <location>
        <begin position="108"/>
        <end position="114"/>
    </location>
    <ligand>
        <name>ATP</name>
        <dbReference type="ChEBI" id="CHEBI:30616"/>
    </ligand>
</feature>
<dbReference type="Proteomes" id="UP000321548">
    <property type="component" value="Unassembled WGS sequence"/>
</dbReference>
<dbReference type="Pfam" id="PF02875">
    <property type="entry name" value="Mur_ligase_C"/>
    <property type="match status" value="1"/>
</dbReference>
<evidence type="ECO:0000256" key="8">
    <source>
        <dbReference type="ARBA" id="ARBA00023306"/>
    </source>
</evidence>
<dbReference type="InterPro" id="IPR005863">
    <property type="entry name" value="UDP-N-AcMur_synth"/>
</dbReference>
<dbReference type="Pfam" id="PF01225">
    <property type="entry name" value="Mur_ligase"/>
    <property type="match status" value="1"/>
</dbReference>
<evidence type="ECO:0000256" key="11">
    <source>
        <dbReference type="RuleBase" id="RU004136"/>
    </source>
</evidence>
<evidence type="ECO:0000256" key="5">
    <source>
        <dbReference type="ARBA" id="ARBA00022840"/>
    </source>
</evidence>
<evidence type="ECO:0000256" key="6">
    <source>
        <dbReference type="ARBA" id="ARBA00022960"/>
    </source>
</evidence>
<dbReference type="GO" id="GO:0047480">
    <property type="term" value="F:UDP-N-acetylmuramoyl-tripeptide-D-alanyl-D-alanine ligase activity"/>
    <property type="evidence" value="ECO:0007669"/>
    <property type="project" value="UniProtKB-UniRule"/>
</dbReference>
<keyword evidence="3 10" id="KW-0132">Cell division</keyword>
<dbReference type="SUPFAM" id="SSF63418">
    <property type="entry name" value="MurE/MurF N-terminal domain"/>
    <property type="match status" value="1"/>
</dbReference>
<dbReference type="EMBL" id="VDUY01000001">
    <property type="protein sequence ID" value="TXL68892.1"/>
    <property type="molecule type" value="Genomic_DNA"/>
</dbReference>
<keyword evidence="7 10" id="KW-0573">Peptidoglycan synthesis</keyword>
<dbReference type="InterPro" id="IPR035911">
    <property type="entry name" value="MurE/MurF_N"/>
</dbReference>
<dbReference type="Gene3D" id="3.40.1190.10">
    <property type="entry name" value="Mur-like, catalytic domain"/>
    <property type="match status" value="1"/>
</dbReference>
<comment type="subcellular location">
    <subcellularLocation>
        <location evidence="10 11">Cytoplasm</location>
    </subcellularLocation>
</comment>
<gene>
    <name evidence="10 15" type="primary">murF</name>
    <name evidence="15" type="ORF">FHP08_04215</name>
</gene>
<dbReference type="RefSeq" id="WP_147703027.1">
    <property type="nucleotide sequence ID" value="NZ_VDUY01000001.1"/>
</dbReference>
<dbReference type="SUPFAM" id="SSF53244">
    <property type="entry name" value="MurD-like peptide ligases, peptide-binding domain"/>
    <property type="match status" value="1"/>
</dbReference>
<evidence type="ECO:0000256" key="10">
    <source>
        <dbReference type="HAMAP-Rule" id="MF_02019"/>
    </source>
</evidence>
<dbReference type="OrthoDB" id="9801978at2"/>
<dbReference type="InterPro" id="IPR036615">
    <property type="entry name" value="Mur_ligase_C_dom_sf"/>
</dbReference>
<comment type="similarity">
    <text evidence="10">Belongs to the MurCDEF family. MurF subfamily.</text>
</comment>
<dbReference type="NCBIfam" id="TIGR01143">
    <property type="entry name" value="murF"/>
    <property type="match status" value="1"/>
</dbReference>
<dbReference type="AlphaFoldDB" id="A0A5C8P5E5"/>
<dbReference type="InterPro" id="IPR004101">
    <property type="entry name" value="Mur_ligase_C"/>
</dbReference>
<dbReference type="GO" id="GO:0051301">
    <property type="term" value="P:cell division"/>
    <property type="evidence" value="ECO:0007669"/>
    <property type="project" value="UniProtKB-KW"/>
</dbReference>
<evidence type="ECO:0000259" key="13">
    <source>
        <dbReference type="Pfam" id="PF02875"/>
    </source>
</evidence>
<dbReference type="SUPFAM" id="SSF53623">
    <property type="entry name" value="MurD-like peptide ligases, catalytic domain"/>
    <property type="match status" value="1"/>
</dbReference>
<evidence type="ECO:0000259" key="14">
    <source>
        <dbReference type="Pfam" id="PF08245"/>
    </source>
</evidence>
<keyword evidence="16" id="KW-1185">Reference proteome</keyword>
<dbReference type="Gene3D" id="3.40.1390.10">
    <property type="entry name" value="MurE/MurF, N-terminal domain"/>
    <property type="match status" value="1"/>
</dbReference>
<accession>A0A5C8P5E5</accession>
<dbReference type="GO" id="GO:0008766">
    <property type="term" value="F:UDP-N-acetylmuramoylalanyl-D-glutamyl-2,6-diaminopimelate-D-alanyl-D-alanine ligase activity"/>
    <property type="evidence" value="ECO:0007669"/>
    <property type="project" value="RHEA"/>
</dbReference>
<name>A0A5C8P5E5_9BURK</name>
<dbReference type="GO" id="GO:0009252">
    <property type="term" value="P:peptidoglycan biosynthetic process"/>
    <property type="evidence" value="ECO:0007669"/>
    <property type="project" value="UniProtKB-UniRule"/>
</dbReference>
<evidence type="ECO:0000256" key="1">
    <source>
        <dbReference type="ARBA" id="ARBA00022490"/>
    </source>
</evidence>
<dbReference type="UniPathway" id="UPA00219"/>
<dbReference type="GO" id="GO:0005524">
    <property type="term" value="F:ATP binding"/>
    <property type="evidence" value="ECO:0007669"/>
    <property type="project" value="UniProtKB-UniRule"/>
</dbReference>
<comment type="function">
    <text evidence="10 11">Involved in cell wall formation. Catalyzes the final step in the synthesis of UDP-N-acetylmuramoyl-pentapeptide, the precursor of murein.</text>
</comment>
<comment type="pathway">
    <text evidence="10 11">Cell wall biogenesis; peptidoglycan biosynthesis.</text>
</comment>
<evidence type="ECO:0000313" key="16">
    <source>
        <dbReference type="Proteomes" id="UP000321548"/>
    </source>
</evidence>
<keyword evidence="1 10" id="KW-0963">Cytoplasm</keyword>
<comment type="catalytic activity">
    <reaction evidence="10 11">
        <text>D-alanyl-D-alanine + UDP-N-acetyl-alpha-D-muramoyl-L-alanyl-gamma-D-glutamyl-meso-2,6-diaminopimelate + ATP = UDP-N-acetyl-alpha-D-muramoyl-L-alanyl-gamma-D-glutamyl-meso-2,6-diaminopimeloyl-D-alanyl-D-alanine + ADP + phosphate + H(+)</text>
        <dbReference type="Rhea" id="RHEA:28374"/>
        <dbReference type="ChEBI" id="CHEBI:15378"/>
        <dbReference type="ChEBI" id="CHEBI:30616"/>
        <dbReference type="ChEBI" id="CHEBI:43474"/>
        <dbReference type="ChEBI" id="CHEBI:57822"/>
        <dbReference type="ChEBI" id="CHEBI:61386"/>
        <dbReference type="ChEBI" id="CHEBI:83905"/>
        <dbReference type="ChEBI" id="CHEBI:456216"/>
        <dbReference type="EC" id="6.3.2.10"/>
    </reaction>
</comment>
<feature type="domain" description="Mur ligase N-terminal catalytic" evidence="12">
    <location>
        <begin position="24"/>
        <end position="95"/>
    </location>
</feature>
<feature type="domain" description="Mur ligase central" evidence="14">
    <location>
        <begin position="106"/>
        <end position="299"/>
    </location>
</feature>
<dbReference type="PANTHER" id="PTHR43024">
    <property type="entry name" value="UDP-N-ACETYLMURAMOYL-TRIPEPTIDE--D-ALANYL-D-ALANINE LIGASE"/>
    <property type="match status" value="1"/>
</dbReference>
<evidence type="ECO:0000259" key="12">
    <source>
        <dbReference type="Pfam" id="PF01225"/>
    </source>
</evidence>
<evidence type="ECO:0000256" key="9">
    <source>
        <dbReference type="ARBA" id="ARBA00023316"/>
    </source>
</evidence>
<dbReference type="GO" id="GO:0071555">
    <property type="term" value="P:cell wall organization"/>
    <property type="evidence" value="ECO:0007669"/>
    <property type="project" value="UniProtKB-KW"/>
</dbReference>
<keyword evidence="8 10" id="KW-0131">Cell cycle</keyword>
<protein>
    <recommendedName>
        <fullName evidence="10 11">UDP-N-acetylmuramoyl-tripeptide--D-alanyl-D-alanine ligase</fullName>
        <ecNumber evidence="10 11">6.3.2.10</ecNumber>
    </recommendedName>
    <alternativeName>
        <fullName evidence="10">D-alanyl-D-alanine-adding enzyme</fullName>
    </alternativeName>
</protein>
<dbReference type="Pfam" id="PF08245">
    <property type="entry name" value="Mur_ligase_M"/>
    <property type="match status" value="1"/>
</dbReference>
<evidence type="ECO:0000256" key="3">
    <source>
        <dbReference type="ARBA" id="ARBA00022618"/>
    </source>
</evidence>
<sequence length="460" mass="48543">MFDLRQALDWLSAGRLIGDPAVKVAGVCTDTRALAPGRLFVALRGERFDAHDFLAGARAKGAAAVLFERWVEGIPLPALWVPDSRRALGELAAGWRRRFELPLIAVTGSNGKTTVKEMVAAILAEAFGEKARLSTRGNLNNDVGVPLTLFNLTGAHRAAVIELGMNRPGEIAWLSEIAAPTIALVNNAQREHQEFMRSVEATAIENGQSIAALPADGVAVFPGDDPHTPIWRSLAGARHCFEFGLRADPADHSRFTVSAEAGARPDGFTIAIAGQAHPVRLSIDGAHNVRNALAAAACALAAGAGADAIVRGLERFRPAVGRLARLRAASGATLIDDSYNANPDSVRAAIDVLASLPAPRVLVLGDMGEVGDEGPRYHREVGDYARERGIDRVLALGGATRETVAACGPAAEHFDDVDALIERARGLALPPATLLVKGSRFMRMERVVAALAGAAQAEAH</sequence>
<dbReference type="InterPro" id="IPR013221">
    <property type="entry name" value="Mur_ligase_cen"/>
</dbReference>
<dbReference type="HAMAP" id="MF_02019">
    <property type="entry name" value="MurF"/>
    <property type="match status" value="1"/>
</dbReference>
<keyword evidence="6 10" id="KW-0133">Cell shape</keyword>
<organism evidence="15 16">
    <name type="scientific">Zeimonas arvi</name>
    <dbReference type="NCBI Taxonomy" id="2498847"/>
    <lineage>
        <taxon>Bacteria</taxon>
        <taxon>Pseudomonadati</taxon>
        <taxon>Pseudomonadota</taxon>
        <taxon>Betaproteobacteria</taxon>
        <taxon>Burkholderiales</taxon>
        <taxon>Burkholderiaceae</taxon>
        <taxon>Zeimonas</taxon>
    </lineage>
</organism>
<comment type="caution">
    <text evidence="15">The sequence shown here is derived from an EMBL/GenBank/DDBJ whole genome shotgun (WGS) entry which is preliminary data.</text>
</comment>
<keyword evidence="5 10" id="KW-0067">ATP-binding</keyword>
<dbReference type="PANTHER" id="PTHR43024:SF1">
    <property type="entry name" value="UDP-N-ACETYLMURAMOYL-TRIPEPTIDE--D-ALANYL-D-ALANINE LIGASE"/>
    <property type="match status" value="1"/>
</dbReference>
<evidence type="ECO:0000256" key="4">
    <source>
        <dbReference type="ARBA" id="ARBA00022741"/>
    </source>
</evidence>
<dbReference type="InterPro" id="IPR036565">
    <property type="entry name" value="Mur-like_cat_sf"/>
</dbReference>
<evidence type="ECO:0000313" key="15">
    <source>
        <dbReference type="EMBL" id="TXL68892.1"/>
    </source>
</evidence>
<evidence type="ECO:0000256" key="2">
    <source>
        <dbReference type="ARBA" id="ARBA00022598"/>
    </source>
</evidence>
<keyword evidence="2 10" id="KW-0436">Ligase</keyword>
<dbReference type="GO" id="GO:0005737">
    <property type="term" value="C:cytoplasm"/>
    <property type="evidence" value="ECO:0007669"/>
    <property type="project" value="UniProtKB-SubCell"/>
</dbReference>
<keyword evidence="9 10" id="KW-0961">Cell wall biogenesis/degradation</keyword>
<dbReference type="Gene3D" id="3.90.190.20">
    <property type="entry name" value="Mur ligase, C-terminal domain"/>
    <property type="match status" value="1"/>
</dbReference>
<keyword evidence="4 10" id="KW-0547">Nucleotide-binding</keyword>
<evidence type="ECO:0000256" key="7">
    <source>
        <dbReference type="ARBA" id="ARBA00022984"/>
    </source>
</evidence>
<reference evidence="15 16" key="1">
    <citation type="submission" date="2019-06" db="EMBL/GenBank/DDBJ databases">
        <title>Quisquiliibacterium sp. nov., isolated from a maize field.</title>
        <authorList>
            <person name="Lin S.-Y."/>
            <person name="Tsai C.-F."/>
            <person name="Young C.-C."/>
        </authorList>
    </citation>
    <scope>NUCLEOTIDE SEQUENCE [LARGE SCALE GENOMIC DNA]</scope>
    <source>
        <strain evidence="15 16">CC-CFT501</strain>
    </source>
</reference>
<dbReference type="InterPro" id="IPR051046">
    <property type="entry name" value="MurCDEF_CellWall_CoF430Synth"/>
</dbReference>